<reference evidence="3 4" key="1">
    <citation type="journal article" date="2019" name="Int. J. Syst. Evol. Microbiol.">
        <title>The Global Catalogue of Microorganisms (GCM) 10K type strain sequencing project: providing services to taxonomists for standard genome sequencing and annotation.</title>
        <authorList>
            <consortium name="The Broad Institute Genomics Platform"/>
            <consortium name="The Broad Institute Genome Sequencing Center for Infectious Disease"/>
            <person name="Wu L."/>
            <person name="Ma J."/>
        </authorList>
    </citation>
    <scope>NUCLEOTIDE SEQUENCE [LARGE SCALE GENOMIC DNA]</scope>
    <source>
        <strain evidence="3 4">CGMCC 1.12125</strain>
    </source>
</reference>
<evidence type="ECO:0000313" key="3">
    <source>
        <dbReference type="EMBL" id="MFD1586547.1"/>
    </source>
</evidence>
<evidence type="ECO:0000256" key="1">
    <source>
        <dbReference type="ARBA" id="ARBA00008791"/>
    </source>
</evidence>
<feature type="domain" description="UspA" evidence="2">
    <location>
        <begin position="1"/>
        <end position="139"/>
    </location>
</feature>
<dbReference type="RefSeq" id="WP_247379485.1">
    <property type="nucleotide sequence ID" value="NZ_JALLGV010000007.1"/>
</dbReference>
<sequence>MFDRILVPTDGSDVALNAADSAVRLAARFDATLHVLHVLELGELPPGIEDADADEFAHVGETAIDELTSAAGDAGVETATDVVESHGPTHEVIVEFANEHAADLVVMGTHGRTGLDRFVLGSVTERTLRESDVPVLTVHEGGSLPANLDLENVLVPIDGSQSADAALALGIDLAAETDATLHLITLVDTSKPWHRAASGETQEAVDELGKDVLDNALLRAEATDVGTIEGSVGRGKPETAILEYAADHDADCIVMGTHGRSGLNRYLLGSVTEHVVRTADAPVLSVRAVEDQ</sequence>
<dbReference type="SUPFAM" id="SSF52402">
    <property type="entry name" value="Adenine nucleotide alpha hydrolases-like"/>
    <property type="match status" value="2"/>
</dbReference>
<feature type="domain" description="UspA" evidence="2">
    <location>
        <begin position="151"/>
        <end position="287"/>
    </location>
</feature>
<dbReference type="PRINTS" id="PR01438">
    <property type="entry name" value="UNVRSLSTRESS"/>
</dbReference>
<dbReference type="EMBL" id="JBHUDJ010000002">
    <property type="protein sequence ID" value="MFD1586547.1"/>
    <property type="molecule type" value="Genomic_DNA"/>
</dbReference>
<dbReference type="CDD" id="cd00293">
    <property type="entry name" value="USP-like"/>
    <property type="match status" value="2"/>
</dbReference>
<organism evidence="3 4">
    <name type="scientific">Halorientalis brevis</name>
    <dbReference type="NCBI Taxonomy" id="1126241"/>
    <lineage>
        <taxon>Archaea</taxon>
        <taxon>Methanobacteriati</taxon>
        <taxon>Methanobacteriota</taxon>
        <taxon>Stenosarchaea group</taxon>
        <taxon>Halobacteria</taxon>
        <taxon>Halobacteriales</taxon>
        <taxon>Haloarculaceae</taxon>
        <taxon>Halorientalis</taxon>
    </lineage>
</organism>
<dbReference type="PANTHER" id="PTHR46268">
    <property type="entry name" value="STRESS RESPONSE PROTEIN NHAX"/>
    <property type="match status" value="1"/>
</dbReference>
<evidence type="ECO:0000313" key="4">
    <source>
        <dbReference type="Proteomes" id="UP001597119"/>
    </source>
</evidence>
<dbReference type="PANTHER" id="PTHR46268:SF6">
    <property type="entry name" value="UNIVERSAL STRESS PROTEIN UP12"/>
    <property type="match status" value="1"/>
</dbReference>
<keyword evidence="4" id="KW-1185">Reference proteome</keyword>
<evidence type="ECO:0000259" key="2">
    <source>
        <dbReference type="Pfam" id="PF00582"/>
    </source>
</evidence>
<dbReference type="Pfam" id="PF00582">
    <property type="entry name" value="Usp"/>
    <property type="match status" value="2"/>
</dbReference>
<dbReference type="Gene3D" id="3.40.50.620">
    <property type="entry name" value="HUPs"/>
    <property type="match status" value="2"/>
</dbReference>
<dbReference type="InterPro" id="IPR006016">
    <property type="entry name" value="UspA"/>
</dbReference>
<dbReference type="InterPro" id="IPR014729">
    <property type="entry name" value="Rossmann-like_a/b/a_fold"/>
</dbReference>
<comment type="caution">
    <text evidence="3">The sequence shown here is derived from an EMBL/GenBank/DDBJ whole genome shotgun (WGS) entry which is preliminary data.</text>
</comment>
<name>A0ABD6C8A7_9EURY</name>
<protein>
    <submittedName>
        <fullName evidence="3">Universal stress protein</fullName>
    </submittedName>
</protein>
<dbReference type="Proteomes" id="UP001597119">
    <property type="component" value="Unassembled WGS sequence"/>
</dbReference>
<dbReference type="InterPro" id="IPR006015">
    <property type="entry name" value="Universal_stress_UspA"/>
</dbReference>
<dbReference type="AlphaFoldDB" id="A0ABD6C8A7"/>
<gene>
    <name evidence="3" type="ORF">ACFR9U_06105</name>
</gene>
<proteinExistence type="inferred from homology"/>
<accession>A0ABD6C8A7</accession>
<comment type="similarity">
    <text evidence="1">Belongs to the universal stress protein A family.</text>
</comment>